<keyword evidence="2" id="KW-0418">Kinase</keyword>
<feature type="domain" description="Bacterial bifunctional deaminase-reductase C-terminal" evidence="1">
    <location>
        <begin position="1"/>
        <end position="162"/>
    </location>
</feature>
<dbReference type="InterPro" id="IPR024072">
    <property type="entry name" value="DHFR-like_dom_sf"/>
</dbReference>
<protein>
    <submittedName>
        <fullName evidence="2">Diacylglycerol kinase</fullName>
    </submittedName>
</protein>
<proteinExistence type="predicted"/>
<name>A0A0C1ZDL8_9VIBR</name>
<sequence>MAQSLDGYIAGVNGELDWLDEIENPDKNDFGFADFMLSIDALLMGKNTYQKVASFGFWPYEKTVYIASNSLLHIDSELADKAQLLTGDLPEMLLKLKSEGIKKVYIDGGMLIQNAIDLSVLNEITVTTIPVILGNGISLFGTSNKKTKLKFESSEVLLNQLVKTKYSVIVA</sequence>
<dbReference type="GO" id="GO:0008703">
    <property type="term" value="F:5-amino-6-(5-phosphoribosylamino)uracil reductase activity"/>
    <property type="evidence" value="ECO:0007669"/>
    <property type="project" value="InterPro"/>
</dbReference>
<dbReference type="PANTHER" id="PTHR38011:SF11">
    <property type="entry name" value="2,5-DIAMINO-6-RIBOSYLAMINO-4(3H)-PYRIMIDINONE 5'-PHOSPHATE REDUCTASE"/>
    <property type="match status" value="1"/>
</dbReference>
<dbReference type="PATRIC" id="fig|1229493.5.peg.96"/>
<evidence type="ECO:0000313" key="2">
    <source>
        <dbReference type="EMBL" id="KIF54144.1"/>
    </source>
</evidence>
<dbReference type="AlphaFoldDB" id="A0A0C1ZDL8"/>
<gene>
    <name evidence="2" type="ORF">H735_05225</name>
</gene>
<dbReference type="Proteomes" id="UP000031586">
    <property type="component" value="Unassembled WGS sequence"/>
</dbReference>
<dbReference type="InterPro" id="IPR050765">
    <property type="entry name" value="Riboflavin_Biosynth_HTPR"/>
</dbReference>
<accession>A0A0C1ZDL8</accession>
<keyword evidence="2" id="KW-0808">Transferase</keyword>
<dbReference type="PANTHER" id="PTHR38011">
    <property type="entry name" value="DIHYDROFOLATE REDUCTASE FAMILY PROTEIN (AFU_ORTHOLOGUE AFUA_8G06820)"/>
    <property type="match status" value="1"/>
</dbReference>
<reference evidence="2 3" key="1">
    <citation type="submission" date="2014-07" db="EMBL/GenBank/DDBJ databases">
        <title>Unique and conserved regions in Vibrio harveyi and related species in comparison with the shrimp pathogen Vibrio harveyi CAIM 1792.</title>
        <authorList>
            <person name="Espinoza-Valles I."/>
            <person name="Vora G."/>
            <person name="Leekitcharoenphon P."/>
            <person name="Ussery D."/>
            <person name="Hoj L."/>
            <person name="Gomez-Gil B."/>
        </authorList>
    </citation>
    <scope>NUCLEOTIDE SEQUENCE [LARGE SCALE GENOMIC DNA]</scope>
    <source>
        <strain evidence="3">CAIM 1854 / LMG 25443</strain>
    </source>
</reference>
<evidence type="ECO:0000313" key="3">
    <source>
        <dbReference type="Proteomes" id="UP000031586"/>
    </source>
</evidence>
<dbReference type="GO" id="GO:0016301">
    <property type="term" value="F:kinase activity"/>
    <property type="evidence" value="ECO:0007669"/>
    <property type="project" value="UniProtKB-KW"/>
</dbReference>
<dbReference type="Gene3D" id="3.40.430.10">
    <property type="entry name" value="Dihydrofolate Reductase, subunit A"/>
    <property type="match status" value="1"/>
</dbReference>
<comment type="caution">
    <text evidence="2">The sequence shown here is derived from an EMBL/GenBank/DDBJ whole genome shotgun (WGS) entry which is preliminary data.</text>
</comment>
<dbReference type="SUPFAM" id="SSF53597">
    <property type="entry name" value="Dihydrofolate reductase-like"/>
    <property type="match status" value="1"/>
</dbReference>
<organism evidence="2 3">
    <name type="scientific">Vibrio owensii CAIM 1854 = LMG 25443</name>
    <dbReference type="NCBI Taxonomy" id="1229493"/>
    <lineage>
        <taxon>Bacteria</taxon>
        <taxon>Pseudomonadati</taxon>
        <taxon>Pseudomonadota</taxon>
        <taxon>Gammaproteobacteria</taxon>
        <taxon>Vibrionales</taxon>
        <taxon>Vibrionaceae</taxon>
        <taxon>Vibrio</taxon>
    </lineage>
</organism>
<evidence type="ECO:0000259" key="1">
    <source>
        <dbReference type="Pfam" id="PF01872"/>
    </source>
</evidence>
<dbReference type="Pfam" id="PF01872">
    <property type="entry name" value="RibD_C"/>
    <property type="match status" value="1"/>
</dbReference>
<dbReference type="GO" id="GO:0009231">
    <property type="term" value="P:riboflavin biosynthetic process"/>
    <property type="evidence" value="ECO:0007669"/>
    <property type="project" value="InterPro"/>
</dbReference>
<dbReference type="EMBL" id="JPRD01000010">
    <property type="protein sequence ID" value="KIF54144.1"/>
    <property type="molecule type" value="Genomic_DNA"/>
</dbReference>
<dbReference type="InterPro" id="IPR002734">
    <property type="entry name" value="RibDG_C"/>
</dbReference>